<gene>
    <name evidence="1" type="ORF">RSSM_01869</name>
</gene>
<reference evidence="1 2" key="1">
    <citation type="journal article" date="2013" name="Mar. Genomics">
        <title>Expression of sulfatases in Rhodopirellula baltica and the diversity of sulfatases in the genus Rhodopirellula.</title>
        <authorList>
            <person name="Wegner C.E."/>
            <person name="Richter-Heitmann T."/>
            <person name="Klindworth A."/>
            <person name="Klockow C."/>
            <person name="Richter M."/>
            <person name="Achstetter T."/>
            <person name="Glockner F.O."/>
            <person name="Harder J."/>
        </authorList>
    </citation>
    <scope>NUCLEOTIDE SEQUENCE [LARGE SCALE GENOMIC DNA]</scope>
    <source>
        <strain evidence="1 2">SM41</strain>
    </source>
</reference>
<evidence type="ECO:0000313" key="2">
    <source>
        <dbReference type="Proteomes" id="UP000011885"/>
    </source>
</evidence>
<accession>M5U5F4</accession>
<keyword evidence="2" id="KW-1185">Reference proteome</keyword>
<dbReference type="AlphaFoldDB" id="M5U5F4"/>
<name>M5U5F4_9BACT</name>
<dbReference type="Proteomes" id="UP000011885">
    <property type="component" value="Unassembled WGS sequence"/>
</dbReference>
<proteinExistence type="predicted"/>
<organism evidence="1 2">
    <name type="scientific">Rhodopirellula sallentina SM41</name>
    <dbReference type="NCBI Taxonomy" id="1263870"/>
    <lineage>
        <taxon>Bacteria</taxon>
        <taxon>Pseudomonadati</taxon>
        <taxon>Planctomycetota</taxon>
        <taxon>Planctomycetia</taxon>
        <taxon>Pirellulales</taxon>
        <taxon>Pirellulaceae</taxon>
        <taxon>Rhodopirellula</taxon>
    </lineage>
</organism>
<evidence type="ECO:0000313" key="1">
    <source>
        <dbReference type="EMBL" id="EMI56687.1"/>
    </source>
</evidence>
<dbReference type="EMBL" id="ANOH01000132">
    <property type="protein sequence ID" value="EMI56687.1"/>
    <property type="molecule type" value="Genomic_DNA"/>
</dbReference>
<comment type="caution">
    <text evidence="1">The sequence shown here is derived from an EMBL/GenBank/DDBJ whole genome shotgun (WGS) entry which is preliminary data.</text>
</comment>
<sequence>MFCTRFVGYSVVRKQKTGSGNMACPGWSFTQENELIDEAFSLC</sequence>
<protein>
    <submittedName>
        <fullName evidence="1">Uncharacterized protein</fullName>
    </submittedName>
</protein>